<gene>
    <name evidence="1" type="ORF">G8E10_09300</name>
    <name evidence="2" type="ORF">G8E10_09635</name>
</gene>
<dbReference type="Proteomes" id="UP001155840">
    <property type="component" value="Unassembled WGS sequence"/>
</dbReference>
<evidence type="ECO:0000313" key="3">
    <source>
        <dbReference type="Proteomes" id="UP001155840"/>
    </source>
</evidence>
<name>A0AA44CC30_9HYPH</name>
<accession>A0AA44CC30</accession>
<comment type="caution">
    <text evidence="2">The sequence shown here is derived from an EMBL/GenBank/DDBJ whole genome shotgun (WGS) entry which is preliminary data.</text>
</comment>
<evidence type="ECO:0000313" key="2">
    <source>
        <dbReference type="EMBL" id="NHT75996.1"/>
    </source>
</evidence>
<dbReference type="AlphaFoldDB" id="A0AA44CC30"/>
<organism evidence="2 3">
    <name type="scientific">Ferranicluibacter rubi</name>
    <dbReference type="NCBI Taxonomy" id="2715133"/>
    <lineage>
        <taxon>Bacteria</taxon>
        <taxon>Pseudomonadati</taxon>
        <taxon>Pseudomonadota</taxon>
        <taxon>Alphaproteobacteria</taxon>
        <taxon>Hyphomicrobiales</taxon>
        <taxon>Rhizobiaceae</taxon>
        <taxon>Ferranicluibacter</taxon>
    </lineage>
</organism>
<proteinExistence type="predicted"/>
<sequence length="271" mass="28820">MGIVTHMSTIEPDNRISTYAPTSPTTTFSIGFDLYNIQDVAVYHNGARRYDFGVLADFIAGKSTNGRVVFSSGITGAVSVLGYRLPRRQSRFQDGAPLPTRDQNLALDVLTAQMQEMHRDIERALLNSLEGSQLSIEELIDTVEIVATLRSAAFRDANTFATSAQGARADTALQPGASLAPVKPQSFSLAVGEDTVTIAGGYGEGGIFEVILNGSVMEEGSDWTATDGVHVSLTSPITAFDAMSTTNTARLLVRVAQVYGTASDIFDGGTV</sequence>
<dbReference type="EMBL" id="JAANCM010000004">
    <property type="protein sequence ID" value="NHT75996.1"/>
    <property type="molecule type" value="Genomic_DNA"/>
</dbReference>
<keyword evidence="3" id="KW-1185">Reference proteome</keyword>
<reference evidence="2" key="1">
    <citation type="submission" date="2020-03" db="EMBL/GenBank/DDBJ databases">
        <title>Ferranicluibacter endophyticum gen. nov., sp. nov., a new genus isolated from Rubus ulmifolius Schott. stem.</title>
        <authorList>
            <person name="Roca-Couso R."/>
            <person name="Flores-Felix J.D."/>
            <person name="Igual J.M."/>
            <person name="Rivas R."/>
        </authorList>
    </citation>
    <scope>NUCLEOTIDE SEQUENCE</scope>
    <source>
        <strain evidence="2">CRRU44</strain>
    </source>
</reference>
<protein>
    <submittedName>
        <fullName evidence="2">Uncharacterized protein</fullName>
    </submittedName>
</protein>
<evidence type="ECO:0000313" key="1">
    <source>
        <dbReference type="EMBL" id="NHT75936.1"/>
    </source>
</evidence>
<dbReference type="EMBL" id="JAANCM010000004">
    <property type="protein sequence ID" value="NHT75936.1"/>
    <property type="molecule type" value="Genomic_DNA"/>
</dbReference>
<dbReference type="RefSeq" id="WP_167128316.1">
    <property type="nucleotide sequence ID" value="NZ_JAANCM010000004.1"/>
</dbReference>